<dbReference type="RefSeq" id="WP_281394169.1">
    <property type="nucleotide sequence ID" value="NZ_JACHJB010000001.1"/>
</dbReference>
<dbReference type="AlphaFoldDB" id="A0A7X0BZT1"/>
<name>A0A7X0BZT1_9ACTN</name>
<gene>
    <name evidence="1" type="ORF">FHU36_002359</name>
</gene>
<accession>A0A7X0BZT1</accession>
<sequence>MEDIAAVVLEANGTFSVITHGKLGSGSAMADVVAHGDDSRPTAG</sequence>
<dbReference type="EMBL" id="JACHJB010000001">
    <property type="protein sequence ID" value="MBB6345850.1"/>
    <property type="molecule type" value="Genomic_DNA"/>
</dbReference>
<protein>
    <submittedName>
        <fullName evidence="1">Uncharacterized protein</fullName>
    </submittedName>
</protein>
<reference evidence="1 2" key="1">
    <citation type="submission" date="2020-08" db="EMBL/GenBank/DDBJ databases">
        <title>Sequencing the genomes of 1000 actinobacteria strains.</title>
        <authorList>
            <person name="Klenk H.-P."/>
        </authorList>
    </citation>
    <scope>NUCLEOTIDE SEQUENCE [LARGE SCALE GENOMIC DNA]</scope>
    <source>
        <strain evidence="1 2">DSM 45913</strain>
    </source>
</reference>
<dbReference type="Proteomes" id="UP000583800">
    <property type="component" value="Unassembled WGS sequence"/>
</dbReference>
<proteinExistence type="predicted"/>
<comment type="caution">
    <text evidence="1">The sequence shown here is derived from an EMBL/GenBank/DDBJ whole genome shotgun (WGS) entry which is preliminary data.</text>
</comment>
<keyword evidence="2" id="KW-1185">Reference proteome</keyword>
<evidence type="ECO:0000313" key="2">
    <source>
        <dbReference type="Proteomes" id="UP000583800"/>
    </source>
</evidence>
<evidence type="ECO:0000313" key="1">
    <source>
        <dbReference type="EMBL" id="MBB6345850.1"/>
    </source>
</evidence>
<organism evidence="1 2">
    <name type="scientific">Nonomuraea muscovyensis</name>
    <dbReference type="NCBI Taxonomy" id="1124761"/>
    <lineage>
        <taxon>Bacteria</taxon>
        <taxon>Bacillati</taxon>
        <taxon>Actinomycetota</taxon>
        <taxon>Actinomycetes</taxon>
        <taxon>Streptosporangiales</taxon>
        <taxon>Streptosporangiaceae</taxon>
        <taxon>Nonomuraea</taxon>
    </lineage>
</organism>